<sequence>MSSGTYTLFDIPTKAPRRCWSMNTWRTRLLLNYKGLDYKTEWIEYPNIRTLLEGRVSPNEQGPPFTLPAIQMPDGSFIMDSYKIAAAIEKLHPEPSLPLDEPHLLRFRKVLVALMGELTPIYVPGVAQRLLGDESIDYFLKTRQQDVGMPLYEYGEQRGPGSFERAEPFARQMTALLNESSSGPFFLGEKITYIDFIWAGILLFFKCLGEEEYGELLKRSGDSGAHTKFLDALSPWTERDD</sequence>
<reference evidence="3" key="1">
    <citation type="submission" date="2023-01" db="EMBL/GenBank/DDBJ databases">
        <title>The growth and conidiation of Purpureocillium lavendulum are regulated by nitrogen source and histone H3K14 acetylation.</title>
        <authorList>
            <person name="Tang P."/>
            <person name="Han J."/>
            <person name="Zhang C."/>
            <person name="Tang P."/>
            <person name="Qi F."/>
            <person name="Zhang K."/>
            <person name="Liang L."/>
        </authorList>
    </citation>
    <scope>NUCLEOTIDE SEQUENCE</scope>
    <source>
        <strain evidence="3">YMF1.00683</strain>
    </source>
</reference>
<proteinExistence type="predicted"/>
<gene>
    <name evidence="3" type="ORF">O9K51_04914</name>
</gene>
<comment type="caution">
    <text evidence="3">The sequence shown here is derived from an EMBL/GenBank/DDBJ whole genome shotgun (WGS) entry which is preliminary data.</text>
</comment>
<dbReference type="SUPFAM" id="SSF52833">
    <property type="entry name" value="Thioredoxin-like"/>
    <property type="match status" value="1"/>
</dbReference>
<feature type="domain" description="Glutathione S-transferase UstS-like C-terminal" evidence="2">
    <location>
        <begin position="114"/>
        <end position="236"/>
    </location>
</feature>
<protein>
    <submittedName>
        <fullName evidence="3">Thioredoxin-like protein</fullName>
    </submittedName>
</protein>
<evidence type="ECO:0000259" key="1">
    <source>
        <dbReference type="Pfam" id="PF13409"/>
    </source>
</evidence>
<organism evidence="3 4">
    <name type="scientific">Purpureocillium lavendulum</name>
    <dbReference type="NCBI Taxonomy" id="1247861"/>
    <lineage>
        <taxon>Eukaryota</taxon>
        <taxon>Fungi</taxon>
        <taxon>Dikarya</taxon>
        <taxon>Ascomycota</taxon>
        <taxon>Pezizomycotina</taxon>
        <taxon>Sordariomycetes</taxon>
        <taxon>Hypocreomycetidae</taxon>
        <taxon>Hypocreales</taxon>
        <taxon>Ophiocordycipitaceae</taxon>
        <taxon>Purpureocillium</taxon>
    </lineage>
</organism>
<feature type="domain" description="GST N-terminal" evidence="1">
    <location>
        <begin position="20"/>
        <end position="90"/>
    </location>
</feature>
<dbReference type="Gene3D" id="3.40.30.10">
    <property type="entry name" value="Glutaredoxin"/>
    <property type="match status" value="1"/>
</dbReference>
<dbReference type="AlphaFoldDB" id="A0AB34FRR0"/>
<dbReference type="InterPro" id="IPR004045">
    <property type="entry name" value="Glutathione_S-Trfase_N"/>
</dbReference>
<dbReference type="Pfam" id="PF22041">
    <property type="entry name" value="GST_C_7"/>
    <property type="match status" value="1"/>
</dbReference>
<dbReference type="Pfam" id="PF13409">
    <property type="entry name" value="GST_N_2"/>
    <property type="match status" value="1"/>
</dbReference>
<keyword evidence="4" id="KW-1185">Reference proteome</keyword>
<dbReference type="InterPro" id="IPR054416">
    <property type="entry name" value="GST_UstS-like_C"/>
</dbReference>
<dbReference type="SUPFAM" id="SSF47616">
    <property type="entry name" value="GST C-terminal domain-like"/>
    <property type="match status" value="1"/>
</dbReference>
<dbReference type="EMBL" id="JAQHRD010000004">
    <property type="protein sequence ID" value="KAJ6441366.1"/>
    <property type="molecule type" value="Genomic_DNA"/>
</dbReference>
<accession>A0AB34FRR0</accession>
<dbReference type="Gene3D" id="1.20.1050.10">
    <property type="match status" value="1"/>
</dbReference>
<evidence type="ECO:0000313" key="3">
    <source>
        <dbReference type="EMBL" id="KAJ6441366.1"/>
    </source>
</evidence>
<dbReference type="Proteomes" id="UP001163105">
    <property type="component" value="Unassembled WGS sequence"/>
</dbReference>
<evidence type="ECO:0000313" key="4">
    <source>
        <dbReference type="Proteomes" id="UP001163105"/>
    </source>
</evidence>
<dbReference type="InterPro" id="IPR036249">
    <property type="entry name" value="Thioredoxin-like_sf"/>
</dbReference>
<dbReference type="InterPro" id="IPR036282">
    <property type="entry name" value="Glutathione-S-Trfase_C_sf"/>
</dbReference>
<name>A0AB34FRR0_9HYPO</name>
<evidence type="ECO:0000259" key="2">
    <source>
        <dbReference type="Pfam" id="PF22041"/>
    </source>
</evidence>